<dbReference type="AlphaFoldDB" id="A0A941DUC4"/>
<evidence type="ECO:0000256" key="10">
    <source>
        <dbReference type="ARBA" id="ARBA00023049"/>
    </source>
</evidence>
<dbReference type="Gene3D" id="3.30.70.360">
    <property type="match status" value="1"/>
</dbReference>
<accession>A0A941DUC4</accession>
<dbReference type="InterPro" id="IPR002933">
    <property type="entry name" value="Peptidase_M20"/>
</dbReference>
<feature type="binding site" evidence="11 13">
    <location>
        <position position="381"/>
    </location>
    <ligand>
        <name>Zn(2+)</name>
        <dbReference type="ChEBI" id="CHEBI:29105"/>
        <label>2</label>
    </ligand>
</feature>
<feature type="binding site" evidence="11 13">
    <location>
        <position position="142"/>
    </location>
    <ligand>
        <name>Zn(2+)</name>
        <dbReference type="ChEBI" id="CHEBI:29105"/>
        <label>2</label>
    </ligand>
</feature>
<dbReference type="NCBIfam" id="NF009920">
    <property type="entry name" value="PRK13381.1"/>
    <property type="match status" value="1"/>
</dbReference>
<keyword evidence="6 11" id="KW-0645">Protease</keyword>
<dbReference type="Pfam" id="PF01546">
    <property type="entry name" value="Peptidase_M20"/>
    <property type="match status" value="1"/>
</dbReference>
<keyword evidence="5 11" id="KW-0963">Cytoplasm</keyword>
<evidence type="ECO:0000256" key="7">
    <source>
        <dbReference type="ARBA" id="ARBA00022723"/>
    </source>
</evidence>
<dbReference type="GO" id="GO:0045148">
    <property type="term" value="F:tripeptide aminopeptidase activity"/>
    <property type="evidence" value="ECO:0007669"/>
    <property type="project" value="UniProtKB-UniRule"/>
</dbReference>
<dbReference type="PROSITE" id="PS00758">
    <property type="entry name" value="ARGE_DAPE_CPG2_1"/>
    <property type="match status" value="1"/>
</dbReference>
<feature type="binding site" evidence="11 13">
    <location>
        <position position="199"/>
    </location>
    <ligand>
        <name>Zn(2+)</name>
        <dbReference type="ChEBI" id="CHEBI:29105"/>
        <label>1</label>
    </ligand>
</feature>
<dbReference type="NCBIfam" id="NF003976">
    <property type="entry name" value="PRK05469.1"/>
    <property type="match status" value="1"/>
</dbReference>
<comment type="similarity">
    <text evidence="3 11">Belongs to the peptidase M20B family.</text>
</comment>
<dbReference type="Proteomes" id="UP000675284">
    <property type="component" value="Unassembled WGS sequence"/>
</dbReference>
<dbReference type="PIRSF" id="PIRSF037215">
    <property type="entry name" value="Peptidase_M20B"/>
    <property type="match status" value="1"/>
</dbReference>
<dbReference type="FunFam" id="3.30.70.360:FF:000002">
    <property type="entry name" value="Peptidase T"/>
    <property type="match status" value="1"/>
</dbReference>
<dbReference type="NCBIfam" id="TIGR01882">
    <property type="entry name" value="peptidase-T"/>
    <property type="match status" value="1"/>
</dbReference>
<dbReference type="HAMAP" id="MF_00550">
    <property type="entry name" value="Aminopeptidase_M20"/>
    <property type="match status" value="1"/>
</dbReference>
<feature type="binding site" evidence="11 13">
    <location>
        <position position="79"/>
    </location>
    <ligand>
        <name>Zn(2+)</name>
        <dbReference type="ChEBI" id="CHEBI:29105"/>
        <label>1</label>
    </ligand>
</feature>
<gene>
    <name evidence="11 15" type="primary">pepT</name>
    <name evidence="15" type="ORF">KCX74_12665</name>
</gene>
<evidence type="ECO:0000256" key="3">
    <source>
        <dbReference type="ARBA" id="ARBA00009692"/>
    </source>
</evidence>
<dbReference type="GO" id="GO:0006508">
    <property type="term" value="P:proteolysis"/>
    <property type="evidence" value="ECO:0007669"/>
    <property type="project" value="UniProtKB-UniRule"/>
</dbReference>
<reference evidence="15" key="1">
    <citation type="submission" date="2021-04" db="EMBL/GenBank/DDBJ databases">
        <title>Isolation and polyphasic classification of algal microorganism.</title>
        <authorList>
            <person name="Wang S."/>
        </authorList>
    </citation>
    <scope>NUCLEOTIDE SEQUENCE</scope>
    <source>
        <strain evidence="15">720a</strain>
    </source>
</reference>
<dbReference type="InterPro" id="IPR001261">
    <property type="entry name" value="ArgE/DapE_CS"/>
</dbReference>
<comment type="function">
    <text evidence="11">Cleaves the N-terminal amino acid of tripeptides.</text>
</comment>
<evidence type="ECO:0000313" key="16">
    <source>
        <dbReference type="Proteomes" id="UP000675284"/>
    </source>
</evidence>
<dbReference type="GO" id="GO:0008270">
    <property type="term" value="F:zinc ion binding"/>
    <property type="evidence" value="ECO:0007669"/>
    <property type="project" value="UniProtKB-UniRule"/>
</dbReference>
<evidence type="ECO:0000256" key="6">
    <source>
        <dbReference type="ARBA" id="ARBA00022670"/>
    </source>
</evidence>
<keyword evidence="7 11" id="KW-0479">Metal-binding</keyword>
<dbReference type="PROSITE" id="PS00759">
    <property type="entry name" value="ARGE_DAPE_CPG2_2"/>
    <property type="match status" value="1"/>
</dbReference>
<evidence type="ECO:0000256" key="1">
    <source>
        <dbReference type="ARBA" id="ARBA00000870"/>
    </source>
</evidence>
<evidence type="ECO:0000256" key="4">
    <source>
        <dbReference type="ARBA" id="ARBA00022438"/>
    </source>
</evidence>
<dbReference type="SUPFAM" id="SSF53187">
    <property type="entry name" value="Zn-dependent exopeptidases"/>
    <property type="match status" value="1"/>
</dbReference>
<evidence type="ECO:0000256" key="2">
    <source>
        <dbReference type="ARBA" id="ARBA00004496"/>
    </source>
</evidence>
<dbReference type="SUPFAM" id="SSF55031">
    <property type="entry name" value="Bacterial exopeptidase dimerisation domain"/>
    <property type="match status" value="1"/>
</dbReference>
<dbReference type="InterPro" id="IPR011650">
    <property type="entry name" value="Peptidase_M20_dimer"/>
</dbReference>
<evidence type="ECO:0000256" key="5">
    <source>
        <dbReference type="ARBA" id="ARBA00022490"/>
    </source>
</evidence>
<feature type="domain" description="Peptidase M20 dimerisation" evidence="14">
    <location>
        <begin position="209"/>
        <end position="310"/>
    </location>
</feature>
<evidence type="ECO:0000256" key="13">
    <source>
        <dbReference type="PIRSR" id="PIRSR037215-2"/>
    </source>
</evidence>
<evidence type="ECO:0000256" key="9">
    <source>
        <dbReference type="ARBA" id="ARBA00022833"/>
    </source>
</evidence>
<comment type="catalytic activity">
    <reaction evidence="1 11">
        <text>Release of the N-terminal residue from a tripeptide.</text>
        <dbReference type="EC" id="3.4.11.4"/>
    </reaction>
</comment>
<comment type="subcellular location">
    <subcellularLocation>
        <location evidence="2 11">Cytoplasm</location>
    </subcellularLocation>
</comment>
<evidence type="ECO:0000256" key="11">
    <source>
        <dbReference type="HAMAP-Rule" id="MF_00550"/>
    </source>
</evidence>
<keyword evidence="10 11" id="KW-0482">Metalloprotease</keyword>
<dbReference type="InterPro" id="IPR036264">
    <property type="entry name" value="Bact_exopeptidase_dim_dom"/>
</dbReference>
<protein>
    <recommendedName>
        <fullName evidence="11">Peptidase T</fullName>
        <ecNumber evidence="11">3.4.11.4</ecNumber>
    </recommendedName>
    <alternativeName>
        <fullName evidence="11">Aminotripeptidase</fullName>
        <shortName evidence="11">Tripeptidase</shortName>
    </alternativeName>
    <alternativeName>
        <fullName evidence="11">Tripeptide aminopeptidase</fullName>
    </alternativeName>
</protein>
<dbReference type="GO" id="GO:0008237">
    <property type="term" value="F:metallopeptidase activity"/>
    <property type="evidence" value="ECO:0007669"/>
    <property type="project" value="UniProtKB-KW"/>
</dbReference>
<dbReference type="EC" id="3.4.11.4" evidence="11"/>
<feature type="binding site" evidence="11 13">
    <location>
        <position position="142"/>
    </location>
    <ligand>
        <name>Zn(2+)</name>
        <dbReference type="ChEBI" id="CHEBI:29105"/>
        <label>1</label>
    </ligand>
</feature>
<evidence type="ECO:0000313" key="15">
    <source>
        <dbReference type="EMBL" id="MBR7796895.1"/>
    </source>
</evidence>
<dbReference type="CDD" id="cd03892">
    <property type="entry name" value="M20_peptT"/>
    <property type="match status" value="1"/>
</dbReference>
<evidence type="ECO:0000259" key="14">
    <source>
        <dbReference type="Pfam" id="PF07687"/>
    </source>
</evidence>
<dbReference type="InterPro" id="IPR010161">
    <property type="entry name" value="Peptidase_M20B"/>
</dbReference>
<evidence type="ECO:0000256" key="8">
    <source>
        <dbReference type="ARBA" id="ARBA00022801"/>
    </source>
</evidence>
<name>A0A941DUC4_9BACI</name>
<proteinExistence type="inferred from homology"/>
<dbReference type="PANTHER" id="PTHR42994">
    <property type="entry name" value="PEPTIDASE T"/>
    <property type="match status" value="1"/>
</dbReference>
<dbReference type="Gene3D" id="3.40.630.10">
    <property type="entry name" value="Zn peptidases"/>
    <property type="match status" value="1"/>
</dbReference>
<dbReference type="PANTHER" id="PTHR42994:SF1">
    <property type="entry name" value="PEPTIDASE T"/>
    <property type="match status" value="1"/>
</dbReference>
<feature type="binding site" evidence="11 13">
    <location>
        <position position="177"/>
    </location>
    <ligand>
        <name>Zn(2+)</name>
        <dbReference type="ChEBI" id="CHEBI:29105"/>
        <label>2</label>
    </ligand>
</feature>
<evidence type="ECO:0000256" key="12">
    <source>
        <dbReference type="PIRSR" id="PIRSR037215-1"/>
    </source>
</evidence>
<dbReference type="GO" id="GO:0043171">
    <property type="term" value="P:peptide catabolic process"/>
    <property type="evidence" value="ECO:0007669"/>
    <property type="project" value="UniProtKB-UniRule"/>
</dbReference>
<feature type="active site" description="Proton acceptor" evidence="11 12">
    <location>
        <position position="176"/>
    </location>
</feature>
<feature type="active site" evidence="11 12">
    <location>
        <position position="81"/>
    </location>
</feature>
<sequence>MKEELIQRFTTYVKMDTQSKAGTGQTPSTPGQLVLAKQLVEELRQIGMVDVMVDDFGYVMATLPANTDKDIPTIGFLAHIDTATDFTGKNVNPQVIESFDGKDILLNPELDIVLSAKDFPELPNYKGHTIITTDGTTLLGADNKAGIAEIMTAMDYLIQHPEIKHGRIRVGFTPDEEIGKGPEKFDVERFDATYAYTIDGGPLGELQYESFHAAEARITFKGNSVHPGTAKDKMKNAGKMAAEFISKFPEAEAPEHTENYEGFFHLIAVNGDVEAAEVTYIIRDFDKEKFQQRKDMVRTFTKEMKKKYGQACITIEMEDQYYNMREKIEPVKEIVDIAYQAMENLNIKPIVEPIRGGTDGSQLSYMGLPTPNIFTGGENFHGKFEYVSVDNMVQSTKTIIEICKLFEQR</sequence>
<dbReference type="EMBL" id="JAGSOT010000037">
    <property type="protein sequence ID" value="MBR7796895.1"/>
    <property type="molecule type" value="Genomic_DNA"/>
</dbReference>
<organism evidence="15 16">
    <name type="scientific">Virgibacillus salarius</name>
    <dbReference type="NCBI Taxonomy" id="447199"/>
    <lineage>
        <taxon>Bacteria</taxon>
        <taxon>Bacillati</taxon>
        <taxon>Bacillota</taxon>
        <taxon>Bacilli</taxon>
        <taxon>Bacillales</taxon>
        <taxon>Bacillaceae</taxon>
        <taxon>Virgibacillus</taxon>
    </lineage>
</organism>
<dbReference type="Pfam" id="PF07687">
    <property type="entry name" value="M20_dimer"/>
    <property type="match status" value="1"/>
</dbReference>
<dbReference type="RefSeq" id="WP_026682408.1">
    <property type="nucleotide sequence ID" value="NZ_JAGSOT010000037.1"/>
</dbReference>
<keyword evidence="16" id="KW-1185">Reference proteome</keyword>
<dbReference type="GO" id="GO:0005829">
    <property type="term" value="C:cytosol"/>
    <property type="evidence" value="ECO:0007669"/>
    <property type="project" value="TreeGrafter"/>
</dbReference>
<comment type="caution">
    <text evidence="15">The sequence shown here is derived from an EMBL/GenBank/DDBJ whole genome shotgun (WGS) entry which is preliminary data.</text>
</comment>
<keyword evidence="8 11" id="KW-0378">Hydrolase</keyword>
<comment type="cofactor">
    <cofactor evidence="11 13">
        <name>Zn(2+)</name>
        <dbReference type="ChEBI" id="CHEBI:29105"/>
    </cofactor>
    <text evidence="11 13">Binds 2 Zn(2+) ions per subunit.</text>
</comment>
<keyword evidence="9 11" id="KW-0862">Zinc</keyword>
<keyword evidence="4 11" id="KW-0031">Aminopeptidase</keyword>